<dbReference type="SUPFAM" id="SSF53850">
    <property type="entry name" value="Periplasmic binding protein-like II"/>
    <property type="match status" value="1"/>
</dbReference>
<accession>A0A561R727</accession>
<dbReference type="InterPro" id="IPR001188">
    <property type="entry name" value="Sperm_putr-bd"/>
</dbReference>
<keyword evidence="6" id="KW-1185">Reference proteome</keyword>
<comment type="caution">
    <text evidence="5">The sequence shown here is derived from an EMBL/GenBank/DDBJ whole genome shotgun (WGS) entry which is preliminary data.</text>
</comment>
<dbReference type="AlphaFoldDB" id="A0A561R727"/>
<reference evidence="5 6" key="1">
    <citation type="submission" date="2019-06" db="EMBL/GenBank/DDBJ databases">
        <title>Sorghum-associated microbial communities from plants grown in Nebraska, USA.</title>
        <authorList>
            <person name="Schachtman D."/>
        </authorList>
    </citation>
    <scope>NUCLEOTIDE SEQUENCE [LARGE SCALE GENOMIC DNA]</scope>
    <source>
        <strain evidence="5 6">1225</strain>
    </source>
</reference>
<evidence type="ECO:0000256" key="4">
    <source>
        <dbReference type="ARBA" id="ARBA00022764"/>
    </source>
</evidence>
<evidence type="ECO:0000256" key="1">
    <source>
        <dbReference type="ARBA" id="ARBA00004418"/>
    </source>
</evidence>
<comment type="subcellular location">
    <subcellularLocation>
        <location evidence="1">Periplasm</location>
    </subcellularLocation>
</comment>
<evidence type="ECO:0000256" key="2">
    <source>
        <dbReference type="ARBA" id="ARBA00022448"/>
    </source>
</evidence>
<proteinExistence type="predicted"/>
<sequence length="392" mass="43448">MTNKTGLQDKTATVAATDISRRKLLGTTAAGAAAAAFGNFTIFSRQAQAAEPLRVLCWPGYEEKDVIAEFEDLHKTKVEFKIYIGGEQMLQFFAQTPPGTFDAIISDAEYVQKLKANKAIEAYKTDGFAELANYHPKFRDFAPTKGETAGTVYGIPTRFSFYGISYNTDEMSAEQAADWNSLLDKKYAGKIGMFDWYLPNLGNASLAVNPGNQTPYAITDDQLKKVKEFLTKLRPQIGMFGSSNQPIAQAMLAGDIFASPTGDLDIDLKLAGYDNFSSTIPKQGGIRWQEVACVCSASKNKDLAMEWVKYMTSPKVQSKLVYTKAFKARGPNMKIVDYWNDDQKKLLSYVPDPANPGKMLVETLIDRSMPRGLPANQPEQAWIDVFNEFKTA</sequence>
<dbReference type="RefSeq" id="WP_145631551.1">
    <property type="nucleotide sequence ID" value="NZ_VIWP01000001.1"/>
</dbReference>
<dbReference type="PANTHER" id="PTHR30222:SF17">
    <property type="entry name" value="SPERMIDINE_PUTRESCINE-BINDING PERIPLASMIC PROTEIN"/>
    <property type="match status" value="1"/>
</dbReference>
<keyword evidence="3" id="KW-0732">Signal</keyword>
<organism evidence="5 6">
    <name type="scientific">Neorhizobium alkalisoli</name>
    <dbReference type="NCBI Taxonomy" id="528178"/>
    <lineage>
        <taxon>Bacteria</taxon>
        <taxon>Pseudomonadati</taxon>
        <taxon>Pseudomonadota</taxon>
        <taxon>Alphaproteobacteria</taxon>
        <taxon>Hyphomicrobiales</taxon>
        <taxon>Rhizobiaceae</taxon>
        <taxon>Rhizobium/Agrobacterium group</taxon>
        <taxon>Neorhizobium</taxon>
    </lineage>
</organism>
<dbReference type="GO" id="GO:0042597">
    <property type="term" value="C:periplasmic space"/>
    <property type="evidence" value="ECO:0007669"/>
    <property type="project" value="UniProtKB-SubCell"/>
</dbReference>
<dbReference type="InterPro" id="IPR006311">
    <property type="entry name" value="TAT_signal"/>
</dbReference>
<dbReference type="InterPro" id="IPR019546">
    <property type="entry name" value="TAT_signal_bac_arc"/>
</dbReference>
<dbReference type="Pfam" id="PF13343">
    <property type="entry name" value="SBP_bac_6"/>
    <property type="match status" value="1"/>
</dbReference>
<protein>
    <submittedName>
        <fullName evidence="5">Spermidine/putrescine transport system substrate-binding protein</fullName>
    </submittedName>
</protein>
<dbReference type="GO" id="GO:0015846">
    <property type="term" value="P:polyamine transport"/>
    <property type="evidence" value="ECO:0007669"/>
    <property type="project" value="InterPro"/>
</dbReference>
<evidence type="ECO:0000313" key="5">
    <source>
        <dbReference type="EMBL" id="TWF58441.1"/>
    </source>
</evidence>
<evidence type="ECO:0000313" key="6">
    <source>
        <dbReference type="Proteomes" id="UP000320653"/>
    </source>
</evidence>
<evidence type="ECO:0000256" key="3">
    <source>
        <dbReference type="ARBA" id="ARBA00022729"/>
    </source>
</evidence>
<dbReference type="EMBL" id="VIWP01000001">
    <property type="protein sequence ID" value="TWF58441.1"/>
    <property type="molecule type" value="Genomic_DNA"/>
</dbReference>
<dbReference type="PANTHER" id="PTHR30222">
    <property type="entry name" value="SPERMIDINE/PUTRESCINE-BINDING PERIPLASMIC PROTEIN"/>
    <property type="match status" value="1"/>
</dbReference>
<dbReference type="OrthoDB" id="7813639at2"/>
<dbReference type="Proteomes" id="UP000320653">
    <property type="component" value="Unassembled WGS sequence"/>
</dbReference>
<keyword evidence="4" id="KW-0574">Periplasm</keyword>
<keyword evidence="2" id="KW-0813">Transport</keyword>
<dbReference type="Gene3D" id="3.40.190.10">
    <property type="entry name" value="Periplasmic binding protein-like II"/>
    <property type="match status" value="2"/>
</dbReference>
<gene>
    <name evidence="5" type="ORF">FHW37_101245</name>
</gene>
<name>A0A561R727_9HYPH</name>
<dbReference type="PROSITE" id="PS51318">
    <property type="entry name" value="TAT"/>
    <property type="match status" value="1"/>
</dbReference>
<dbReference type="NCBIfam" id="TIGR01409">
    <property type="entry name" value="TAT_signal_seq"/>
    <property type="match status" value="1"/>
</dbReference>
<dbReference type="PRINTS" id="PR00909">
    <property type="entry name" value="SPERMDNBNDNG"/>
</dbReference>
<dbReference type="GO" id="GO:0019808">
    <property type="term" value="F:polyamine binding"/>
    <property type="evidence" value="ECO:0007669"/>
    <property type="project" value="InterPro"/>
</dbReference>